<dbReference type="EMBL" id="FPAG01000005">
    <property type="protein sequence ID" value="SFS87100.1"/>
    <property type="molecule type" value="Genomic_DNA"/>
</dbReference>
<dbReference type="Proteomes" id="UP000183209">
    <property type="component" value="Unassembled WGS sequence"/>
</dbReference>
<dbReference type="InterPro" id="IPR023393">
    <property type="entry name" value="START-like_dom_sf"/>
</dbReference>
<evidence type="ECO:0000313" key="1">
    <source>
        <dbReference type="EMBL" id="SFS87100.1"/>
    </source>
</evidence>
<proteinExistence type="predicted"/>
<gene>
    <name evidence="1" type="ORF">SAMN04487906_1980</name>
</gene>
<accession>A0A1I6TD42</accession>
<dbReference type="CDD" id="cd07820">
    <property type="entry name" value="SRPBCC_3"/>
    <property type="match status" value="1"/>
</dbReference>
<organism evidence="1 2">
    <name type="scientific">Zhouia amylolytica</name>
    <dbReference type="NCBI Taxonomy" id="376730"/>
    <lineage>
        <taxon>Bacteria</taxon>
        <taxon>Pseudomonadati</taxon>
        <taxon>Bacteroidota</taxon>
        <taxon>Flavobacteriia</taxon>
        <taxon>Flavobacteriales</taxon>
        <taxon>Flavobacteriaceae</taxon>
        <taxon>Zhouia</taxon>
    </lineage>
</organism>
<sequence>MIHRIHKQQGLPISIDEGWAFLSDPNNLSVITPDHMQFKILSGAESNMYPGQIIEYTVCPFPKVKMKWVTEITHVKDREYFVDEQRFGPYALWHHKHFLKPTRGGIIMEDLIHYKLPYGFLGNIIQPMVARQLKDIFNYRENKLKSLFGELKY</sequence>
<dbReference type="SUPFAM" id="SSF55961">
    <property type="entry name" value="Bet v1-like"/>
    <property type="match status" value="1"/>
</dbReference>
<dbReference type="Gene3D" id="3.30.530.20">
    <property type="match status" value="1"/>
</dbReference>
<reference evidence="1 2" key="1">
    <citation type="submission" date="2016-10" db="EMBL/GenBank/DDBJ databases">
        <authorList>
            <person name="de Groot N.N."/>
        </authorList>
    </citation>
    <scope>NUCLEOTIDE SEQUENCE [LARGE SCALE GENOMIC DNA]</scope>
    <source>
        <strain evidence="1 2">CGMCC 1.6114</strain>
    </source>
</reference>
<dbReference type="RefSeq" id="WP_074978549.1">
    <property type="nucleotide sequence ID" value="NZ_FPAG01000005.1"/>
</dbReference>
<name>A0A1I6TD42_9FLAO</name>
<dbReference type="OrthoDB" id="9793552at2"/>
<dbReference type="AlphaFoldDB" id="A0A1I6TD42"/>
<protein>
    <submittedName>
        <fullName evidence="1">Ligand-binding SRPBCC domain-containing protein</fullName>
    </submittedName>
</protein>
<evidence type="ECO:0000313" key="2">
    <source>
        <dbReference type="Proteomes" id="UP000183209"/>
    </source>
</evidence>